<sequence length="205" mass="22813">MFGYCRVCNSHINVSYGGKHELVRHASMTGHVALMKATKTQPQMRSFCVSSKTTGLSLNVLSAEVKCAQFVAEHNLSFAVADHFTKLTKQLFPDSVIAGRFSPGRMKMTMIVKKAIAPRLDDYVVKLCKNSRFSILTDESNNQGGEKSLVILVKVFDAKIDRAATRFLDIPICNIGTGENIFNAIDDCLRYLLIFDLSYMTFGIN</sequence>
<dbReference type="EMBL" id="JAODUO010000163">
    <property type="protein sequence ID" value="KAK2187494.1"/>
    <property type="molecule type" value="Genomic_DNA"/>
</dbReference>
<dbReference type="Proteomes" id="UP001209878">
    <property type="component" value="Unassembled WGS sequence"/>
</dbReference>
<accession>A0AAD9P3Q1</accession>
<reference evidence="1" key="1">
    <citation type="journal article" date="2023" name="Mol. Biol. Evol.">
        <title>Third-Generation Sequencing Reveals the Adaptive Role of the Epigenome in Three Deep-Sea Polychaetes.</title>
        <authorList>
            <person name="Perez M."/>
            <person name="Aroh O."/>
            <person name="Sun Y."/>
            <person name="Lan Y."/>
            <person name="Juniper S.K."/>
            <person name="Young C.R."/>
            <person name="Angers B."/>
            <person name="Qian P.Y."/>
        </authorList>
    </citation>
    <scope>NUCLEOTIDE SEQUENCE</scope>
    <source>
        <strain evidence="1">R07B-5</strain>
    </source>
</reference>
<name>A0AAD9P3Q1_RIDPI</name>
<organism evidence="1 2">
    <name type="scientific">Ridgeia piscesae</name>
    <name type="common">Tubeworm</name>
    <dbReference type="NCBI Taxonomy" id="27915"/>
    <lineage>
        <taxon>Eukaryota</taxon>
        <taxon>Metazoa</taxon>
        <taxon>Spiralia</taxon>
        <taxon>Lophotrochozoa</taxon>
        <taxon>Annelida</taxon>
        <taxon>Polychaeta</taxon>
        <taxon>Sedentaria</taxon>
        <taxon>Canalipalpata</taxon>
        <taxon>Sabellida</taxon>
        <taxon>Siboglinidae</taxon>
        <taxon>Ridgeia</taxon>
    </lineage>
</organism>
<proteinExistence type="predicted"/>
<protein>
    <recommendedName>
        <fullName evidence="3">DUF4371 domain-containing protein</fullName>
    </recommendedName>
</protein>
<dbReference type="AlphaFoldDB" id="A0AAD9P3Q1"/>
<dbReference type="PANTHER" id="PTHR37162">
    <property type="entry name" value="HAT FAMILY DIMERISATION DOMAINCONTAINING PROTEIN-RELATED"/>
    <property type="match status" value="1"/>
</dbReference>
<evidence type="ECO:0000313" key="1">
    <source>
        <dbReference type="EMBL" id="KAK2187494.1"/>
    </source>
</evidence>
<comment type="caution">
    <text evidence="1">The sequence shown here is derived from an EMBL/GenBank/DDBJ whole genome shotgun (WGS) entry which is preliminary data.</text>
</comment>
<keyword evidence="2" id="KW-1185">Reference proteome</keyword>
<evidence type="ECO:0000313" key="2">
    <source>
        <dbReference type="Proteomes" id="UP001209878"/>
    </source>
</evidence>
<evidence type="ECO:0008006" key="3">
    <source>
        <dbReference type="Google" id="ProtNLM"/>
    </source>
</evidence>
<dbReference type="PANTHER" id="PTHR37162:SF1">
    <property type="entry name" value="BED-TYPE DOMAIN-CONTAINING PROTEIN"/>
    <property type="match status" value="1"/>
</dbReference>
<gene>
    <name evidence="1" type="ORF">NP493_163g01031</name>
</gene>